<feature type="non-terminal residue" evidence="1">
    <location>
        <position position="61"/>
    </location>
</feature>
<proteinExistence type="predicted"/>
<comment type="caution">
    <text evidence="1">The sequence shown here is derived from an EMBL/GenBank/DDBJ whole genome shotgun (WGS) entry which is preliminary data.</text>
</comment>
<sequence>WACLRSIRRSQSLFRRRPNPLSFPALSLTQINERRPATCSRIHSCVKTSKAKRTRSLSNPQ</sequence>
<evidence type="ECO:0000313" key="1">
    <source>
        <dbReference type="EMBL" id="KAL0156578.1"/>
    </source>
</evidence>
<keyword evidence="2" id="KW-1185">Reference proteome</keyword>
<accession>A0ABD0N342</accession>
<organism evidence="1 2">
    <name type="scientific">Cirrhinus mrigala</name>
    <name type="common">Mrigala</name>
    <dbReference type="NCBI Taxonomy" id="683832"/>
    <lineage>
        <taxon>Eukaryota</taxon>
        <taxon>Metazoa</taxon>
        <taxon>Chordata</taxon>
        <taxon>Craniata</taxon>
        <taxon>Vertebrata</taxon>
        <taxon>Euteleostomi</taxon>
        <taxon>Actinopterygii</taxon>
        <taxon>Neopterygii</taxon>
        <taxon>Teleostei</taxon>
        <taxon>Ostariophysi</taxon>
        <taxon>Cypriniformes</taxon>
        <taxon>Cyprinidae</taxon>
        <taxon>Labeoninae</taxon>
        <taxon>Labeonini</taxon>
        <taxon>Cirrhinus</taxon>
    </lineage>
</organism>
<evidence type="ECO:0000313" key="2">
    <source>
        <dbReference type="Proteomes" id="UP001529510"/>
    </source>
</evidence>
<reference evidence="1 2" key="1">
    <citation type="submission" date="2024-05" db="EMBL/GenBank/DDBJ databases">
        <title>Genome sequencing and assembly of Indian major carp, Cirrhinus mrigala (Hamilton, 1822).</title>
        <authorList>
            <person name="Mohindra V."/>
            <person name="Chowdhury L.M."/>
            <person name="Lal K."/>
            <person name="Jena J.K."/>
        </authorList>
    </citation>
    <scope>NUCLEOTIDE SEQUENCE [LARGE SCALE GENOMIC DNA]</scope>
    <source>
        <strain evidence="1">CM1030</strain>
        <tissue evidence="1">Blood</tissue>
    </source>
</reference>
<feature type="non-terminal residue" evidence="1">
    <location>
        <position position="1"/>
    </location>
</feature>
<dbReference type="AlphaFoldDB" id="A0ABD0N342"/>
<name>A0ABD0N342_CIRMR</name>
<dbReference type="Proteomes" id="UP001529510">
    <property type="component" value="Unassembled WGS sequence"/>
</dbReference>
<gene>
    <name evidence="1" type="ORF">M9458_047824</name>
</gene>
<protein>
    <submittedName>
        <fullName evidence="1">Uncharacterized protein</fullName>
    </submittedName>
</protein>
<dbReference type="EMBL" id="JAMKFB020000024">
    <property type="protein sequence ID" value="KAL0156578.1"/>
    <property type="molecule type" value="Genomic_DNA"/>
</dbReference>